<protein>
    <submittedName>
        <fullName evidence="8">Cytochrome c biogenesis protein CcmG, thiol:disulfide interchange protein DsbE</fullName>
    </submittedName>
</protein>
<feature type="domain" description="Thioredoxin" evidence="7">
    <location>
        <begin position="45"/>
        <end position="185"/>
    </location>
</feature>
<name>A0A1H1TMA0_9ACTN</name>
<dbReference type="InterPro" id="IPR050553">
    <property type="entry name" value="Thioredoxin_ResA/DsbE_sf"/>
</dbReference>
<dbReference type="Pfam" id="PF08534">
    <property type="entry name" value="Redoxin"/>
    <property type="match status" value="1"/>
</dbReference>
<dbReference type="RefSeq" id="WP_092654493.1">
    <property type="nucleotide sequence ID" value="NZ_LT629732.1"/>
</dbReference>
<dbReference type="GO" id="GO:0030313">
    <property type="term" value="C:cell envelope"/>
    <property type="evidence" value="ECO:0007669"/>
    <property type="project" value="UniProtKB-SubCell"/>
</dbReference>
<dbReference type="AlphaFoldDB" id="A0A1H1TMA0"/>
<evidence type="ECO:0000259" key="7">
    <source>
        <dbReference type="PROSITE" id="PS51352"/>
    </source>
</evidence>
<dbReference type="PANTHER" id="PTHR42852:SF6">
    <property type="entry name" value="THIOL:DISULFIDE INTERCHANGE PROTEIN DSBE"/>
    <property type="match status" value="1"/>
</dbReference>
<dbReference type="GO" id="GO:0017004">
    <property type="term" value="P:cytochrome complex assembly"/>
    <property type="evidence" value="ECO:0007669"/>
    <property type="project" value="UniProtKB-KW"/>
</dbReference>
<keyword evidence="3" id="KW-0735">Signal-anchor</keyword>
<dbReference type="InterPro" id="IPR036249">
    <property type="entry name" value="Thioredoxin-like_sf"/>
</dbReference>
<evidence type="ECO:0000256" key="1">
    <source>
        <dbReference type="ARBA" id="ARBA00004196"/>
    </source>
</evidence>
<sequence>MRFRRAIIATVCLVTLAGGGGLLGSALTRPGASSTDSSGGAVGSPLAGHPAPELSGRTLDGGHYRLRPGGAKVTLVNVWASWCGPCRNELPLLAATAQRWKPRGVRVVTVNTKDGPVAARSLLKEVDATGLLTVLDPYGDLAVSWGATGIPETFVVDQDGKVRARWTGPLTKDWLDTQLARWGSA</sequence>
<evidence type="ECO:0000256" key="6">
    <source>
        <dbReference type="SAM" id="MobiDB-lite"/>
    </source>
</evidence>
<keyword evidence="3" id="KW-0812">Transmembrane</keyword>
<dbReference type="Proteomes" id="UP000198983">
    <property type="component" value="Chromosome I"/>
</dbReference>
<keyword evidence="9" id="KW-1185">Reference proteome</keyword>
<dbReference type="PROSITE" id="PS51352">
    <property type="entry name" value="THIOREDOXIN_2"/>
    <property type="match status" value="1"/>
</dbReference>
<keyword evidence="5" id="KW-0676">Redox-active center</keyword>
<gene>
    <name evidence="8" type="ORF">SAMN04489717_3237</name>
</gene>
<feature type="region of interest" description="Disordered" evidence="6">
    <location>
        <begin position="28"/>
        <end position="54"/>
    </location>
</feature>
<evidence type="ECO:0000256" key="3">
    <source>
        <dbReference type="ARBA" id="ARBA00022968"/>
    </source>
</evidence>
<dbReference type="PROSITE" id="PS00194">
    <property type="entry name" value="THIOREDOXIN_1"/>
    <property type="match status" value="1"/>
</dbReference>
<keyword evidence="4" id="KW-1015">Disulfide bond</keyword>
<dbReference type="SUPFAM" id="SSF52833">
    <property type="entry name" value="Thioredoxin-like"/>
    <property type="match status" value="1"/>
</dbReference>
<dbReference type="OrthoDB" id="9790194at2"/>
<dbReference type="EMBL" id="LT629732">
    <property type="protein sequence ID" value="SDS60709.1"/>
    <property type="molecule type" value="Genomic_DNA"/>
</dbReference>
<evidence type="ECO:0000313" key="9">
    <source>
        <dbReference type="Proteomes" id="UP000198983"/>
    </source>
</evidence>
<dbReference type="Gene3D" id="3.40.30.10">
    <property type="entry name" value="Glutaredoxin"/>
    <property type="match status" value="1"/>
</dbReference>
<accession>A0A1H1TMA0</accession>
<dbReference type="STRING" id="117157.SAMN04489717_3237"/>
<dbReference type="GO" id="GO:0016491">
    <property type="term" value="F:oxidoreductase activity"/>
    <property type="evidence" value="ECO:0007669"/>
    <property type="project" value="InterPro"/>
</dbReference>
<dbReference type="InterPro" id="IPR013766">
    <property type="entry name" value="Thioredoxin_domain"/>
</dbReference>
<evidence type="ECO:0000256" key="5">
    <source>
        <dbReference type="ARBA" id="ARBA00023284"/>
    </source>
</evidence>
<organism evidence="8 9">
    <name type="scientific">Actinopolymorpha singaporensis</name>
    <dbReference type="NCBI Taxonomy" id="117157"/>
    <lineage>
        <taxon>Bacteria</taxon>
        <taxon>Bacillati</taxon>
        <taxon>Actinomycetota</taxon>
        <taxon>Actinomycetes</taxon>
        <taxon>Propionibacteriales</taxon>
        <taxon>Actinopolymorphaceae</taxon>
        <taxon>Actinopolymorpha</taxon>
    </lineage>
</organism>
<comment type="subcellular location">
    <subcellularLocation>
        <location evidence="1">Cell envelope</location>
    </subcellularLocation>
</comment>
<evidence type="ECO:0000256" key="4">
    <source>
        <dbReference type="ARBA" id="ARBA00023157"/>
    </source>
</evidence>
<dbReference type="InterPro" id="IPR017937">
    <property type="entry name" value="Thioredoxin_CS"/>
</dbReference>
<dbReference type="InterPro" id="IPR013740">
    <property type="entry name" value="Redoxin"/>
</dbReference>
<dbReference type="PANTHER" id="PTHR42852">
    <property type="entry name" value="THIOL:DISULFIDE INTERCHANGE PROTEIN DSBE"/>
    <property type="match status" value="1"/>
</dbReference>
<evidence type="ECO:0000313" key="8">
    <source>
        <dbReference type="EMBL" id="SDS60709.1"/>
    </source>
</evidence>
<evidence type="ECO:0000256" key="2">
    <source>
        <dbReference type="ARBA" id="ARBA00022748"/>
    </source>
</evidence>
<reference evidence="8 9" key="1">
    <citation type="submission" date="2016-10" db="EMBL/GenBank/DDBJ databases">
        <authorList>
            <person name="de Groot N.N."/>
        </authorList>
    </citation>
    <scope>NUCLEOTIDE SEQUENCE [LARGE SCALE GENOMIC DNA]</scope>
    <source>
        <strain evidence="8 9">DSM 22024</strain>
    </source>
</reference>
<proteinExistence type="predicted"/>
<keyword evidence="2" id="KW-0201">Cytochrome c-type biogenesis</keyword>